<sequence length="330" mass="35762">ARGVRHRGGRTGQAVRGDDSGGRRHVRRATRIGAGPAGPQRRGQDDDGADDDHAHEADAGDRARRGVRRRRRPGRRAEVDGAHGSVGDGGRAADRQGEPLADRQPLRPGPLHDQADRRRAAGAVLPHRRRWARGEDLLRRDAATAGPRGQPRRHAAGAVPRRADDGAGPAQPSGALGRAARPGARRHDAAPDHAVPRGGRPARRRHRRDRPWPGHRAGDPAPAQGRVGQGVPRGDGLACRGPPGSRRARPERRSRRPRRGAGPAHHGSRRGPVRHHPHRRDLRRQRDRPGRPGPPAAQPGRRVPAPDRTPRGGHLRVEIGCHRGRGGQRM</sequence>
<dbReference type="EMBL" id="CADCUM010000086">
    <property type="protein sequence ID" value="CAA9387544.1"/>
    <property type="molecule type" value="Genomic_DNA"/>
</dbReference>
<feature type="compositionally biased region" description="Basic and acidic residues" evidence="1">
    <location>
        <begin position="132"/>
        <end position="142"/>
    </location>
</feature>
<feature type="compositionally biased region" description="Basic and acidic residues" evidence="1">
    <location>
        <begin position="185"/>
        <end position="195"/>
    </location>
</feature>
<accession>A0A6J4NK77</accession>
<feature type="compositionally biased region" description="Basic residues" evidence="1">
    <location>
        <begin position="200"/>
        <end position="209"/>
    </location>
</feature>
<feature type="non-terminal residue" evidence="2">
    <location>
        <position position="330"/>
    </location>
</feature>
<reference evidence="2" key="1">
    <citation type="submission" date="2020-02" db="EMBL/GenBank/DDBJ databases">
        <authorList>
            <person name="Meier V. D."/>
        </authorList>
    </citation>
    <scope>NUCLEOTIDE SEQUENCE</scope>
    <source>
        <strain evidence="2">AVDCRST_MAG32</strain>
    </source>
</reference>
<feature type="compositionally biased region" description="Basic and acidic residues" evidence="1">
    <location>
        <begin position="304"/>
        <end position="321"/>
    </location>
</feature>
<gene>
    <name evidence="2" type="ORF">AVDCRST_MAG32-2099</name>
</gene>
<keyword evidence="2" id="KW-0547">Nucleotide-binding</keyword>
<dbReference type="AlphaFoldDB" id="A0A6J4NK77"/>
<feature type="compositionally biased region" description="Basic and acidic residues" evidence="1">
    <location>
        <begin position="91"/>
        <end position="105"/>
    </location>
</feature>
<feature type="compositionally biased region" description="Basic residues" evidence="1">
    <location>
        <begin position="65"/>
        <end position="74"/>
    </location>
</feature>
<feature type="compositionally biased region" description="Basic residues" evidence="1">
    <location>
        <begin position="266"/>
        <end position="286"/>
    </location>
</feature>
<keyword evidence="2" id="KW-0067">ATP-binding</keyword>
<proteinExistence type="predicted"/>
<evidence type="ECO:0000256" key="1">
    <source>
        <dbReference type="SAM" id="MobiDB-lite"/>
    </source>
</evidence>
<feature type="compositionally biased region" description="Low complexity" evidence="1">
    <location>
        <begin position="172"/>
        <end position="182"/>
    </location>
</feature>
<evidence type="ECO:0000313" key="2">
    <source>
        <dbReference type="EMBL" id="CAA9387544.1"/>
    </source>
</evidence>
<organism evidence="2">
    <name type="scientific">uncultured Nocardioides sp</name>
    <dbReference type="NCBI Taxonomy" id="198441"/>
    <lineage>
        <taxon>Bacteria</taxon>
        <taxon>Bacillati</taxon>
        <taxon>Actinomycetota</taxon>
        <taxon>Actinomycetes</taxon>
        <taxon>Propionibacteriales</taxon>
        <taxon>Nocardioidaceae</taxon>
        <taxon>Nocardioides</taxon>
        <taxon>environmental samples</taxon>
    </lineage>
</organism>
<feature type="compositionally biased region" description="Basic residues" evidence="1">
    <location>
        <begin position="246"/>
        <end position="259"/>
    </location>
</feature>
<name>A0A6J4NK77_9ACTN</name>
<feature type="non-terminal residue" evidence="2">
    <location>
        <position position="1"/>
    </location>
</feature>
<feature type="compositionally biased region" description="Basic and acidic residues" evidence="1">
    <location>
        <begin position="51"/>
        <end position="64"/>
    </location>
</feature>
<protein>
    <submittedName>
        <fullName evidence="2">Efflux ABC transporter, ATP-binding protein</fullName>
    </submittedName>
</protein>
<feature type="region of interest" description="Disordered" evidence="1">
    <location>
        <begin position="1"/>
        <end position="330"/>
    </location>
</feature>
<dbReference type="GO" id="GO:0005524">
    <property type="term" value="F:ATP binding"/>
    <property type="evidence" value="ECO:0007669"/>
    <property type="project" value="UniProtKB-KW"/>
</dbReference>